<keyword evidence="2" id="KW-0812">Transmembrane</keyword>
<reference evidence="4" key="1">
    <citation type="journal article" date="2018" name="Biosci. Biotechnol. Biochem.">
        <title>Polysaccharide hydrolase of the hadal zone amphipods Hirondellea gigas.</title>
        <authorList>
            <person name="Kobayashi H."/>
            <person name="Nagahama T."/>
            <person name="Arai W."/>
            <person name="Sasagawa Y."/>
            <person name="Umeda M."/>
            <person name="Hayashi T."/>
            <person name="Nikaido I."/>
            <person name="Watanabe H."/>
            <person name="Oguri K."/>
            <person name="Kitazato H."/>
            <person name="Fujioka K."/>
            <person name="Kido Y."/>
            <person name="Takami H."/>
        </authorList>
    </citation>
    <scope>NUCLEOTIDE SEQUENCE</scope>
    <source>
        <tissue evidence="4">Whole body</tissue>
    </source>
</reference>
<dbReference type="Gene3D" id="3.40.50.720">
    <property type="entry name" value="NAD(P)-binding Rossmann-like Domain"/>
    <property type="match status" value="1"/>
</dbReference>
<dbReference type="EMBL" id="IACF01000553">
    <property type="protein sequence ID" value="LAB66319.1"/>
    <property type="molecule type" value="mRNA"/>
</dbReference>
<comment type="similarity">
    <text evidence="1">Belongs to the saccharopine dehydrogenase family.</text>
</comment>
<dbReference type="GO" id="GO:0005739">
    <property type="term" value="C:mitochondrion"/>
    <property type="evidence" value="ECO:0007669"/>
    <property type="project" value="TreeGrafter"/>
</dbReference>
<dbReference type="GO" id="GO:0009247">
    <property type="term" value="P:glycolipid biosynthetic process"/>
    <property type="evidence" value="ECO:0007669"/>
    <property type="project" value="TreeGrafter"/>
</dbReference>
<evidence type="ECO:0000313" key="4">
    <source>
        <dbReference type="EMBL" id="LAB66319.1"/>
    </source>
</evidence>
<accession>A0A2P2HX09</accession>
<keyword evidence="2" id="KW-1133">Transmembrane helix</keyword>
<name>A0A2P2HX09_9CRUS</name>
<evidence type="ECO:0000256" key="1">
    <source>
        <dbReference type="ARBA" id="ARBA00038048"/>
    </source>
</evidence>
<dbReference type="GO" id="GO:0005811">
    <property type="term" value="C:lipid droplet"/>
    <property type="evidence" value="ECO:0007669"/>
    <property type="project" value="TreeGrafter"/>
</dbReference>
<dbReference type="InterPro" id="IPR005097">
    <property type="entry name" value="Sacchrp_dh_NADP-bd"/>
</dbReference>
<evidence type="ECO:0000259" key="3">
    <source>
        <dbReference type="Pfam" id="PF03435"/>
    </source>
</evidence>
<dbReference type="AlphaFoldDB" id="A0A2P2HX09"/>
<dbReference type="SUPFAM" id="SSF51735">
    <property type="entry name" value="NAD(P)-binding Rossmann-fold domains"/>
    <property type="match status" value="1"/>
</dbReference>
<dbReference type="PANTHER" id="PTHR12286:SF5">
    <property type="entry name" value="SACCHAROPINE DEHYDROGENASE-LIKE OXIDOREDUCTASE"/>
    <property type="match status" value="1"/>
</dbReference>
<feature type="domain" description="Saccharopine dehydrogenase NADP binding" evidence="3">
    <location>
        <begin position="13"/>
        <end position="154"/>
    </location>
</feature>
<dbReference type="PANTHER" id="PTHR12286">
    <property type="entry name" value="SACCHAROPINE DEHYDROGENASE-LIKE OXIDOREDUCTASE"/>
    <property type="match status" value="1"/>
</dbReference>
<dbReference type="InterPro" id="IPR051276">
    <property type="entry name" value="Saccharopine_DH-like_oxidrdct"/>
</dbReference>
<dbReference type="GO" id="GO:0005886">
    <property type="term" value="C:plasma membrane"/>
    <property type="evidence" value="ECO:0007669"/>
    <property type="project" value="TreeGrafter"/>
</dbReference>
<sequence length="432" mass="47748">MSSSDKKNRYDLVVYGATGYTGQYIVEEVARVAELEKAKLGSKEATLQWAVAGRNKTKLLFALEEAKKETGLDLSAVGVLVADVGDEQSLDRMTSQAKVVINCVGPYMKYGEPVVLSCIRNSADHVDISGEPQFLEGMQLKHHNNAEENGVHIVGACGYDSIPAEMGVHCLTQQFPGGLNSVEMYMRVRSKGLNPIHTGTLESAVNAVANRGATSAQHRVLFPTRMPKRRHPVASRSIIHHNELLDCYGIPMPSDAPVVLRTQHYWFEKEQQQPVQFRQYLSCKTWWQGLGMGLGLVYFAIMAAMSWTRNLLLKYPEVLTGGFFSRAGASRQGLKSMSFSITFVGKGWTDKLSHPTDQHTEPPHATKVYKVEGPDPGYAATSLMLVSAAMTLLREKSLCTDRGGVLTPSVAFAKTNILERMRERGMKFYLQG</sequence>
<dbReference type="InterPro" id="IPR036291">
    <property type="entry name" value="NAD(P)-bd_dom_sf"/>
</dbReference>
<dbReference type="FunFam" id="3.40.50.720:FF:000178">
    <property type="entry name" value="Saccharopine dehydrogenase-like oxidoreductase"/>
    <property type="match status" value="1"/>
</dbReference>
<proteinExistence type="evidence at transcript level"/>
<keyword evidence="2" id="KW-0472">Membrane</keyword>
<feature type="transmembrane region" description="Helical" evidence="2">
    <location>
        <begin position="286"/>
        <end position="307"/>
    </location>
</feature>
<organism evidence="4">
    <name type="scientific">Hirondellea gigas</name>
    <dbReference type="NCBI Taxonomy" id="1518452"/>
    <lineage>
        <taxon>Eukaryota</taxon>
        <taxon>Metazoa</taxon>
        <taxon>Ecdysozoa</taxon>
        <taxon>Arthropoda</taxon>
        <taxon>Crustacea</taxon>
        <taxon>Multicrustacea</taxon>
        <taxon>Malacostraca</taxon>
        <taxon>Eumalacostraca</taxon>
        <taxon>Peracarida</taxon>
        <taxon>Amphipoda</taxon>
        <taxon>Amphilochidea</taxon>
        <taxon>Lysianassida</taxon>
        <taxon>Lysianassidira</taxon>
        <taxon>Lysianassoidea</taxon>
        <taxon>Lysianassidae</taxon>
        <taxon>Hirondellea</taxon>
    </lineage>
</organism>
<protein>
    <submittedName>
        <fullName evidence="4">Saccharopine dehydrogenase oxidoreductase-like protein</fullName>
    </submittedName>
</protein>
<dbReference type="Pfam" id="PF03435">
    <property type="entry name" value="Sacchrp_dh_NADP"/>
    <property type="match status" value="1"/>
</dbReference>
<evidence type="ECO:0000256" key="2">
    <source>
        <dbReference type="SAM" id="Phobius"/>
    </source>
</evidence>